<dbReference type="SUPFAM" id="SSF52266">
    <property type="entry name" value="SGNH hydrolase"/>
    <property type="match status" value="1"/>
</dbReference>
<accession>A0ABT0WQ56</accession>
<dbReference type="RefSeq" id="WP_251349776.1">
    <property type="nucleotide sequence ID" value="NZ_JAMQGR010000003.1"/>
</dbReference>
<keyword evidence="2" id="KW-1185">Reference proteome</keyword>
<dbReference type="EMBL" id="JAMQGR010000003">
    <property type="protein sequence ID" value="MCM2566200.1"/>
    <property type="molecule type" value="Genomic_DNA"/>
</dbReference>
<reference evidence="1 2" key="1">
    <citation type="submission" date="2022-06" db="EMBL/GenBank/DDBJ databases">
        <title>Janthinobacterium kumbetensis sp. nov., isolated from spring water in Turkey.</title>
        <authorList>
            <person name="Inan Bektas K."/>
            <person name="Belduz A.A."/>
            <person name="Canakci S."/>
            <person name="Nalcaoglu A."/>
            <person name="Ceylan E."/>
            <person name="Kati H."/>
        </authorList>
    </citation>
    <scope>NUCLEOTIDE SEQUENCE [LARGE SCALE GENOMIC DNA]</scope>
    <source>
        <strain evidence="1 2">GK</strain>
    </source>
</reference>
<proteinExistence type="predicted"/>
<evidence type="ECO:0000313" key="2">
    <source>
        <dbReference type="Proteomes" id="UP001202243"/>
    </source>
</evidence>
<gene>
    <name evidence="1" type="ORF">NCG91_11390</name>
</gene>
<organism evidence="1 2">
    <name type="scientific">Janthinobacterium kumbetense</name>
    <dbReference type="NCBI Taxonomy" id="2950280"/>
    <lineage>
        <taxon>Bacteria</taxon>
        <taxon>Pseudomonadati</taxon>
        <taxon>Pseudomonadota</taxon>
        <taxon>Betaproteobacteria</taxon>
        <taxon>Burkholderiales</taxon>
        <taxon>Oxalobacteraceae</taxon>
        <taxon>Janthinobacterium</taxon>
    </lineage>
</organism>
<evidence type="ECO:0000313" key="1">
    <source>
        <dbReference type="EMBL" id="MCM2566200.1"/>
    </source>
</evidence>
<sequence length="296" mass="32977">MANALPLRIWPYSAALAAGVVGLCMLLRHVPGPRYDNTIAGQTKTFLDAPRPEGKWRVLALGSSLLHAATPQIASVQRAELPDIAWMRMTKGGAGIGYLQSSLATLGSRPPEVLVLEQNLFLPDDGNATMDQLREDVWHWGKQAASLLTAGKLASPPRYWERNDQELAFTCGPELKKLSASQIRQHAAELQNLYRQSTFDAALINNIATLAQRGVRVILLDVRRSLLIEQQTAQQKTDWQRRLQALLPASQNIIYLASPALTEQNLYCDASHLNTQGARQFAPWWQTQLRQLRDRG</sequence>
<dbReference type="Proteomes" id="UP001202243">
    <property type="component" value="Unassembled WGS sequence"/>
</dbReference>
<evidence type="ECO:0008006" key="3">
    <source>
        <dbReference type="Google" id="ProtNLM"/>
    </source>
</evidence>
<name>A0ABT0WQ56_9BURK</name>
<protein>
    <recommendedName>
        <fullName evidence="3">SGNH/GDSL hydrolase family protein</fullName>
    </recommendedName>
</protein>
<comment type="caution">
    <text evidence="1">The sequence shown here is derived from an EMBL/GenBank/DDBJ whole genome shotgun (WGS) entry which is preliminary data.</text>
</comment>